<gene>
    <name evidence="5" type="ORF">SAMN02194393_02042</name>
</gene>
<dbReference type="SMART" id="SM00257">
    <property type="entry name" value="LysM"/>
    <property type="match status" value="1"/>
</dbReference>
<dbReference type="Pfam" id="PF01551">
    <property type="entry name" value="Peptidase_M23"/>
    <property type="match status" value="1"/>
</dbReference>
<dbReference type="Gene3D" id="2.20.230.10">
    <property type="entry name" value="Resuscitation-promoting factor rpfb"/>
    <property type="match status" value="1"/>
</dbReference>
<dbReference type="CDD" id="cd12797">
    <property type="entry name" value="M23_peptidase"/>
    <property type="match status" value="1"/>
</dbReference>
<dbReference type="InterPro" id="IPR036779">
    <property type="entry name" value="LysM_dom_sf"/>
</dbReference>
<dbReference type="PROSITE" id="PS51782">
    <property type="entry name" value="LYSM"/>
    <property type="match status" value="1"/>
</dbReference>
<dbReference type="Pfam" id="PF07501">
    <property type="entry name" value="G5"/>
    <property type="match status" value="1"/>
</dbReference>
<keyword evidence="2" id="KW-0472">Membrane</keyword>
<dbReference type="CDD" id="cd00118">
    <property type="entry name" value="LysM"/>
    <property type="match status" value="1"/>
</dbReference>
<evidence type="ECO:0000313" key="5">
    <source>
        <dbReference type="EMBL" id="SKC65818.1"/>
    </source>
</evidence>
<dbReference type="STRING" id="36842.SAMN02194393_02042"/>
<evidence type="ECO:0000256" key="1">
    <source>
        <dbReference type="ARBA" id="ARBA00022729"/>
    </source>
</evidence>
<dbReference type="GO" id="GO:0004222">
    <property type="term" value="F:metalloendopeptidase activity"/>
    <property type="evidence" value="ECO:0007669"/>
    <property type="project" value="TreeGrafter"/>
</dbReference>
<keyword evidence="2" id="KW-1133">Transmembrane helix</keyword>
<evidence type="ECO:0000259" key="4">
    <source>
        <dbReference type="PROSITE" id="PS51782"/>
    </source>
</evidence>
<keyword evidence="5" id="KW-0378">Hydrolase</keyword>
<dbReference type="PANTHER" id="PTHR21666">
    <property type="entry name" value="PEPTIDASE-RELATED"/>
    <property type="match status" value="1"/>
</dbReference>
<dbReference type="EMBL" id="FUZT01000004">
    <property type="protein sequence ID" value="SKC65818.1"/>
    <property type="molecule type" value="Genomic_DNA"/>
</dbReference>
<dbReference type="SUPFAM" id="SSF51261">
    <property type="entry name" value="Duplicated hybrid motif"/>
    <property type="match status" value="1"/>
</dbReference>
<keyword evidence="6" id="KW-1185">Reference proteome</keyword>
<keyword evidence="1" id="KW-0732">Signal</keyword>
<dbReference type="Gene3D" id="2.70.70.10">
    <property type="entry name" value="Glucose Permease (Domain IIA)"/>
    <property type="match status" value="1"/>
</dbReference>
<sequence length="450" mass="50491">MSESIDNIKFKNKNLYLIIITLLGITSIIGYIYFSKIAYSVSINDKMIGIVSDKEKINKILNEIKDEMGKKYNKEIKLTEELSFKKIKAEEDQITSSQDIKSKLYDILDFKVDSYAINVDGKDLVYLEGKVYAQKLLQEIKNKYIGENEELKEIDFAESVKIKKKEMDINKLISYEDALNYILLGGKEIQKYKVKSGDTAWDIAIKHDLDLQDISKANPNTNLKNLKIGQEISLNLPTPYISVKTVASKEYEDEIPFEVVYEESSNIYIGENRIRRKGEEGKKKVSAELVKINGILAGENVVEEEILKEPVDAIVVKGTKERPKTMAYGVFASPSRGRLTSRFGPRWGKAHEGIDISGSVGTPIKAADGGKVVTSGWINGYGKTIIIDHENGYKTLYAHANSLKVKKGQRVYKGQVIASIGTSGRVTGPNLHFEVQKNGVAKDPLKYIEN</sequence>
<evidence type="ECO:0000256" key="2">
    <source>
        <dbReference type="SAM" id="Phobius"/>
    </source>
</evidence>
<name>A0A1T5KRB8_9FIRM</name>
<dbReference type="AlphaFoldDB" id="A0A1T5KRB8"/>
<reference evidence="5 6" key="1">
    <citation type="submission" date="2017-02" db="EMBL/GenBank/DDBJ databases">
        <authorList>
            <person name="Peterson S.W."/>
        </authorList>
    </citation>
    <scope>NUCLEOTIDE SEQUENCE [LARGE SCALE GENOMIC DNA]</scope>
    <source>
        <strain evidence="5 6">M1</strain>
    </source>
</reference>
<keyword evidence="2" id="KW-0812">Transmembrane</keyword>
<dbReference type="InterPro" id="IPR011055">
    <property type="entry name" value="Dup_hybrid_motif"/>
</dbReference>
<feature type="domain" description="G5" evidence="3">
    <location>
        <begin position="240"/>
        <end position="321"/>
    </location>
</feature>
<proteinExistence type="predicted"/>
<accession>A0A1T5KRB8</accession>
<evidence type="ECO:0000313" key="6">
    <source>
        <dbReference type="Proteomes" id="UP000190285"/>
    </source>
</evidence>
<dbReference type="SUPFAM" id="SSF54106">
    <property type="entry name" value="LysM domain"/>
    <property type="match status" value="1"/>
</dbReference>
<feature type="domain" description="LysM" evidence="4">
    <location>
        <begin position="190"/>
        <end position="234"/>
    </location>
</feature>
<protein>
    <submittedName>
        <fullName evidence="5">Murein DD-endopeptidase MepM and murein hydrolase activator NlpD, contain LysM domain</fullName>
    </submittedName>
</protein>
<dbReference type="Pfam" id="PF01476">
    <property type="entry name" value="LysM"/>
    <property type="match status" value="1"/>
</dbReference>
<dbReference type="InterPro" id="IPR011098">
    <property type="entry name" value="G5_dom"/>
</dbReference>
<feature type="transmembrane region" description="Helical" evidence="2">
    <location>
        <begin position="15"/>
        <end position="34"/>
    </location>
</feature>
<organism evidence="5 6">
    <name type="scientific">Maledivibacter halophilus</name>
    <dbReference type="NCBI Taxonomy" id="36842"/>
    <lineage>
        <taxon>Bacteria</taxon>
        <taxon>Bacillati</taxon>
        <taxon>Bacillota</taxon>
        <taxon>Clostridia</taxon>
        <taxon>Peptostreptococcales</taxon>
        <taxon>Caminicellaceae</taxon>
        <taxon>Maledivibacter</taxon>
    </lineage>
</organism>
<dbReference type="Proteomes" id="UP000190285">
    <property type="component" value="Unassembled WGS sequence"/>
</dbReference>
<dbReference type="PROSITE" id="PS51109">
    <property type="entry name" value="G5"/>
    <property type="match status" value="1"/>
</dbReference>
<dbReference type="Gene3D" id="3.10.350.10">
    <property type="entry name" value="LysM domain"/>
    <property type="match status" value="1"/>
</dbReference>
<dbReference type="InterPro" id="IPR050570">
    <property type="entry name" value="Cell_wall_metabolism_enzyme"/>
</dbReference>
<dbReference type="InterPro" id="IPR016047">
    <property type="entry name" value="M23ase_b-sheet_dom"/>
</dbReference>
<dbReference type="SMART" id="SM01208">
    <property type="entry name" value="G5"/>
    <property type="match status" value="1"/>
</dbReference>
<evidence type="ECO:0000259" key="3">
    <source>
        <dbReference type="PROSITE" id="PS51109"/>
    </source>
</evidence>
<dbReference type="InterPro" id="IPR018392">
    <property type="entry name" value="LysM"/>
</dbReference>
<dbReference type="RefSeq" id="WP_170917353.1">
    <property type="nucleotide sequence ID" value="NZ_FUZT01000004.1"/>
</dbReference>
<dbReference type="PANTHER" id="PTHR21666:SF270">
    <property type="entry name" value="MUREIN HYDROLASE ACTIVATOR ENVC"/>
    <property type="match status" value="1"/>
</dbReference>